<dbReference type="AlphaFoldDB" id="A0A1S6QGP3"/>
<evidence type="ECO:0000259" key="8">
    <source>
        <dbReference type="PROSITE" id="PS50850"/>
    </source>
</evidence>
<dbReference type="Pfam" id="PF07690">
    <property type="entry name" value="MFS_1"/>
    <property type="match status" value="1"/>
</dbReference>
<feature type="transmembrane region" description="Helical" evidence="7">
    <location>
        <begin position="9"/>
        <end position="29"/>
    </location>
</feature>
<dbReference type="EMBL" id="CP018906">
    <property type="protein sequence ID" value="AQW20784.1"/>
    <property type="molecule type" value="Genomic_DNA"/>
</dbReference>
<dbReference type="InterPro" id="IPR020846">
    <property type="entry name" value="MFS_dom"/>
</dbReference>
<feature type="transmembrane region" description="Helical" evidence="7">
    <location>
        <begin position="44"/>
        <end position="66"/>
    </location>
</feature>
<dbReference type="SUPFAM" id="SSF103473">
    <property type="entry name" value="MFS general substrate transporter"/>
    <property type="match status" value="1"/>
</dbReference>
<dbReference type="OrthoDB" id="9788453at2"/>
<dbReference type="KEGG" id="lcu:PL11_002075"/>
<organism evidence="9 10">
    <name type="scientific">Lentilactobacillus curieae</name>
    <dbReference type="NCBI Taxonomy" id="1138822"/>
    <lineage>
        <taxon>Bacteria</taxon>
        <taxon>Bacillati</taxon>
        <taxon>Bacillota</taxon>
        <taxon>Bacilli</taxon>
        <taxon>Lactobacillales</taxon>
        <taxon>Lactobacillaceae</taxon>
        <taxon>Lentilactobacillus</taxon>
    </lineage>
</organism>
<dbReference type="Gene3D" id="1.20.1250.20">
    <property type="entry name" value="MFS general substrate transporter like domains"/>
    <property type="match status" value="1"/>
</dbReference>
<dbReference type="RefSeq" id="WP_035165995.1">
    <property type="nucleotide sequence ID" value="NZ_CP018906.1"/>
</dbReference>
<feature type="transmembrane region" description="Helical" evidence="7">
    <location>
        <begin position="102"/>
        <end position="122"/>
    </location>
</feature>
<keyword evidence="4 7" id="KW-0812">Transmembrane</keyword>
<name>A0A1S6QGP3_9LACO</name>
<feature type="transmembrane region" description="Helical" evidence="7">
    <location>
        <begin position="73"/>
        <end position="96"/>
    </location>
</feature>
<feature type="transmembrane region" description="Helical" evidence="7">
    <location>
        <begin position="204"/>
        <end position="223"/>
    </location>
</feature>
<dbReference type="GO" id="GO:0005886">
    <property type="term" value="C:plasma membrane"/>
    <property type="evidence" value="ECO:0007669"/>
    <property type="project" value="UniProtKB-SubCell"/>
</dbReference>
<dbReference type="InterPro" id="IPR050189">
    <property type="entry name" value="MFS_Efflux_Transporters"/>
</dbReference>
<evidence type="ECO:0000256" key="3">
    <source>
        <dbReference type="ARBA" id="ARBA00022475"/>
    </source>
</evidence>
<keyword evidence="3" id="KW-1003">Cell membrane</keyword>
<evidence type="ECO:0000313" key="9">
    <source>
        <dbReference type="EMBL" id="AQW20784.1"/>
    </source>
</evidence>
<sequence>MKKFGTRSFILVAIGFILGMSEFIMVGILNDLSASFHVGISDVGFLVTLFAIVYAIATPILTILVGSHRLYRVMILLLGIFIAANALTAIAPNYTILTLSRILTAIVSGITVSIAITFSAVIAPREKRAWLVSWVFSGFSIASVFGVPIGTWLSDKFGWRIVFWLIVVISILFTILFMLSLPTDIRQGKMDHFTQQFAIFKDKRILLGILLPTLNLGGVYVVYTYLRPIIVSGLGFPTAFVTPILFVYGFASLASNQISGRLANYDGLKTMTKVYLLQIVTLVALPLLFGLPWIALISLIILGFTMYLQNSPMQMFYLEVAETDYPQSMVMSSSLNSIFSNVGIAVGSATGGLMVNATGLKSLGIGGAIYTIAALAVLVVLNKVRKVR</sequence>
<feature type="transmembrane region" description="Helical" evidence="7">
    <location>
        <begin position="363"/>
        <end position="381"/>
    </location>
</feature>
<dbReference type="InterPro" id="IPR011701">
    <property type="entry name" value="MFS"/>
</dbReference>
<evidence type="ECO:0000256" key="6">
    <source>
        <dbReference type="ARBA" id="ARBA00023136"/>
    </source>
</evidence>
<evidence type="ECO:0000256" key="4">
    <source>
        <dbReference type="ARBA" id="ARBA00022692"/>
    </source>
</evidence>
<dbReference type="PROSITE" id="PS50850">
    <property type="entry name" value="MFS"/>
    <property type="match status" value="1"/>
</dbReference>
<proteinExistence type="predicted"/>
<keyword evidence="10" id="KW-1185">Reference proteome</keyword>
<dbReference type="eggNOG" id="COG2814">
    <property type="taxonomic scope" value="Bacteria"/>
</dbReference>
<comment type="subcellular location">
    <subcellularLocation>
        <location evidence="1">Cell membrane</location>
        <topology evidence="1">Multi-pass membrane protein</topology>
    </subcellularLocation>
</comment>
<dbReference type="InterPro" id="IPR036259">
    <property type="entry name" value="MFS_trans_sf"/>
</dbReference>
<evidence type="ECO:0000313" key="10">
    <source>
        <dbReference type="Proteomes" id="UP000030361"/>
    </source>
</evidence>
<protein>
    <submittedName>
        <fullName evidence="9">MFS transporter</fullName>
    </submittedName>
</protein>
<evidence type="ECO:0000256" key="7">
    <source>
        <dbReference type="SAM" id="Phobius"/>
    </source>
</evidence>
<dbReference type="GO" id="GO:0022857">
    <property type="term" value="F:transmembrane transporter activity"/>
    <property type="evidence" value="ECO:0007669"/>
    <property type="project" value="InterPro"/>
</dbReference>
<evidence type="ECO:0000256" key="5">
    <source>
        <dbReference type="ARBA" id="ARBA00022989"/>
    </source>
</evidence>
<reference evidence="9 10" key="1">
    <citation type="journal article" date="2015" name="Genome Announc.">
        <title>Genome Sequence of Lactobacillus curieae CCTCC M 2011381T, a Novel Producer of Gamma-aminobutyric Acid.</title>
        <authorList>
            <person name="Wang Y."/>
            <person name="Wang Y."/>
            <person name="Lang C."/>
            <person name="Wei D."/>
            <person name="Xu P."/>
            <person name="Xie J."/>
        </authorList>
    </citation>
    <scope>NUCLEOTIDE SEQUENCE [LARGE SCALE GENOMIC DNA]</scope>
    <source>
        <strain evidence="9 10">CCTCC M 2011381</strain>
    </source>
</reference>
<accession>A0A1S6QGP3</accession>
<evidence type="ECO:0000256" key="1">
    <source>
        <dbReference type="ARBA" id="ARBA00004651"/>
    </source>
</evidence>
<feature type="transmembrane region" description="Helical" evidence="7">
    <location>
        <begin position="229"/>
        <end position="254"/>
    </location>
</feature>
<feature type="transmembrane region" description="Helical" evidence="7">
    <location>
        <begin position="161"/>
        <end position="183"/>
    </location>
</feature>
<feature type="domain" description="Major facilitator superfamily (MFS) profile" evidence="8">
    <location>
        <begin position="7"/>
        <end position="385"/>
    </location>
</feature>
<dbReference type="PANTHER" id="PTHR43124">
    <property type="entry name" value="PURINE EFFLUX PUMP PBUE"/>
    <property type="match status" value="1"/>
</dbReference>
<dbReference type="Proteomes" id="UP000030361">
    <property type="component" value="Chromosome"/>
</dbReference>
<dbReference type="PANTHER" id="PTHR43124:SF3">
    <property type="entry name" value="CHLORAMPHENICOL EFFLUX PUMP RV0191"/>
    <property type="match status" value="1"/>
</dbReference>
<keyword evidence="2" id="KW-0813">Transport</keyword>
<feature type="transmembrane region" description="Helical" evidence="7">
    <location>
        <begin position="129"/>
        <end position="149"/>
    </location>
</feature>
<evidence type="ECO:0000256" key="2">
    <source>
        <dbReference type="ARBA" id="ARBA00022448"/>
    </source>
</evidence>
<keyword evidence="6 7" id="KW-0472">Membrane</keyword>
<feature type="transmembrane region" description="Helical" evidence="7">
    <location>
        <begin position="275"/>
        <end position="308"/>
    </location>
</feature>
<gene>
    <name evidence="9" type="ORF">PL11_002075</name>
</gene>
<keyword evidence="5 7" id="KW-1133">Transmembrane helix</keyword>
<dbReference type="CDD" id="cd17324">
    <property type="entry name" value="MFS_NepI_like"/>
    <property type="match status" value="1"/>
</dbReference>